<reference evidence="5 6" key="1">
    <citation type="journal article" date="2016" name="Nat. Commun.">
        <title>Thousands of microbial genomes shed light on interconnected biogeochemical processes in an aquifer system.</title>
        <authorList>
            <person name="Anantharaman K."/>
            <person name="Brown C.T."/>
            <person name="Hug L.A."/>
            <person name="Sharon I."/>
            <person name="Castelle C.J."/>
            <person name="Probst A.J."/>
            <person name="Thomas B.C."/>
            <person name="Singh A."/>
            <person name="Wilkins M.J."/>
            <person name="Karaoz U."/>
            <person name="Brodie E.L."/>
            <person name="Williams K.H."/>
            <person name="Hubbard S.S."/>
            <person name="Banfield J.F."/>
        </authorList>
    </citation>
    <scope>NUCLEOTIDE SEQUENCE [LARGE SCALE GENOMIC DNA]</scope>
</reference>
<dbReference type="Gene3D" id="3.30.428.10">
    <property type="entry name" value="HIT-like"/>
    <property type="match status" value="1"/>
</dbReference>
<sequence length="103" mass="11703">MPCIFCEIINKEKPTEIIHENDNFIVIKDIKPSAPVHLLVIPKKHIDSVAHLTPKDEGLMGEMILTAQKVAQEKNLNSYRLRINTGKGAGQIVDHLHMHIFSW</sequence>
<evidence type="ECO:0000256" key="2">
    <source>
        <dbReference type="PIRSR" id="PIRSR601310-3"/>
    </source>
</evidence>
<dbReference type="EMBL" id="MHLW01000008">
    <property type="protein sequence ID" value="OGZ18245.1"/>
    <property type="molecule type" value="Genomic_DNA"/>
</dbReference>
<feature type="domain" description="HIT" evidence="4">
    <location>
        <begin position="4"/>
        <end position="103"/>
    </location>
</feature>
<evidence type="ECO:0000256" key="1">
    <source>
        <dbReference type="PIRSR" id="PIRSR601310-1"/>
    </source>
</evidence>
<dbReference type="InterPro" id="IPR019808">
    <property type="entry name" value="Histidine_triad_CS"/>
</dbReference>
<dbReference type="PRINTS" id="PR00332">
    <property type="entry name" value="HISTRIAD"/>
</dbReference>
<dbReference type="PROSITE" id="PS51084">
    <property type="entry name" value="HIT_2"/>
    <property type="match status" value="1"/>
</dbReference>
<dbReference type="SUPFAM" id="SSF54197">
    <property type="entry name" value="HIT-like"/>
    <property type="match status" value="1"/>
</dbReference>
<dbReference type="Pfam" id="PF11969">
    <property type="entry name" value="DcpS_C"/>
    <property type="match status" value="1"/>
</dbReference>
<evidence type="ECO:0000313" key="6">
    <source>
        <dbReference type="Proteomes" id="UP000178893"/>
    </source>
</evidence>
<evidence type="ECO:0000259" key="4">
    <source>
        <dbReference type="PROSITE" id="PS51084"/>
    </source>
</evidence>
<dbReference type="Proteomes" id="UP000178893">
    <property type="component" value="Unassembled WGS sequence"/>
</dbReference>
<dbReference type="CDD" id="cd01276">
    <property type="entry name" value="PKCI_related"/>
    <property type="match status" value="1"/>
</dbReference>
<dbReference type="InterPro" id="IPR036265">
    <property type="entry name" value="HIT-like_sf"/>
</dbReference>
<dbReference type="InterPro" id="IPR001310">
    <property type="entry name" value="Histidine_triad_HIT"/>
</dbReference>
<evidence type="ECO:0000313" key="5">
    <source>
        <dbReference type="EMBL" id="OGZ18245.1"/>
    </source>
</evidence>
<organism evidence="5 6">
    <name type="scientific">Candidatus Nealsonbacteria bacterium RBG_13_37_56</name>
    <dbReference type="NCBI Taxonomy" id="1801661"/>
    <lineage>
        <taxon>Bacteria</taxon>
        <taxon>Candidatus Nealsoniibacteriota</taxon>
    </lineage>
</organism>
<dbReference type="InterPro" id="IPR011146">
    <property type="entry name" value="HIT-like"/>
</dbReference>
<proteinExistence type="predicted"/>
<dbReference type="AlphaFoldDB" id="A0A1G2DXF6"/>
<name>A0A1G2DXF6_9BACT</name>
<gene>
    <name evidence="5" type="ORF">A2V72_00970</name>
</gene>
<comment type="caution">
    <text evidence="5">The sequence shown here is derived from an EMBL/GenBank/DDBJ whole genome shotgun (WGS) entry which is preliminary data.</text>
</comment>
<feature type="short sequence motif" description="Histidine triad motif" evidence="2 3">
    <location>
        <begin position="95"/>
        <end position="99"/>
    </location>
</feature>
<accession>A0A1G2DXF6</accession>
<evidence type="ECO:0000256" key="3">
    <source>
        <dbReference type="PROSITE-ProRule" id="PRU00464"/>
    </source>
</evidence>
<dbReference type="PANTHER" id="PTHR23089">
    <property type="entry name" value="HISTIDINE TRIAD HIT PROTEIN"/>
    <property type="match status" value="1"/>
</dbReference>
<dbReference type="PROSITE" id="PS00892">
    <property type="entry name" value="HIT_1"/>
    <property type="match status" value="1"/>
</dbReference>
<feature type="active site" description="Tele-AMP-histidine intermediate" evidence="1">
    <location>
        <position position="97"/>
    </location>
</feature>
<dbReference type="GO" id="GO:0003824">
    <property type="term" value="F:catalytic activity"/>
    <property type="evidence" value="ECO:0007669"/>
    <property type="project" value="InterPro"/>
</dbReference>
<protein>
    <submittedName>
        <fullName evidence="5">Histidine triad nucleotide-binding protein</fullName>
    </submittedName>
</protein>